<evidence type="ECO:0000313" key="2">
    <source>
        <dbReference type="Proteomes" id="UP000299102"/>
    </source>
</evidence>
<organism evidence="1 2">
    <name type="scientific">Eumeta variegata</name>
    <name type="common">Bagworm moth</name>
    <name type="synonym">Eumeta japonica</name>
    <dbReference type="NCBI Taxonomy" id="151549"/>
    <lineage>
        <taxon>Eukaryota</taxon>
        <taxon>Metazoa</taxon>
        <taxon>Ecdysozoa</taxon>
        <taxon>Arthropoda</taxon>
        <taxon>Hexapoda</taxon>
        <taxon>Insecta</taxon>
        <taxon>Pterygota</taxon>
        <taxon>Neoptera</taxon>
        <taxon>Endopterygota</taxon>
        <taxon>Lepidoptera</taxon>
        <taxon>Glossata</taxon>
        <taxon>Ditrysia</taxon>
        <taxon>Tineoidea</taxon>
        <taxon>Psychidae</taxon>
        <taxon>Oiketicinae</taxon>
        <taxon>Eumeta</taxon>
    </lineage>
</organism>
<dbReference type="EMBL" id="BGZK01000791">
    <property type="protein sequence ID" value="GBP60611.1"/>
    <property type="molecule type" value="Genomic_DNA"/>
</dbReference>
<keyword evidence="2" id="KW-1185">Reference proteome</keyword>
<reference evidence="1 2" key="1">
    <citation type="journal article" date="2019" name="Commun. Biol.">
        <title>The bagworm genome reveals a unique fibroin gene that provides high tensile strength.</title>
        <authorList>
            <person name="Kono N."/>
            <person name="Nakamura H."/>
            <person name="Ohtoshi R."/>
            <person name="Tomita M."/>
            <person name="Numata K."/>
            <person name="Arakawa K."/>
        </authorList>
    </citation>
    <scope>NUCLEOTIDE SEQUENCE [LARGE SCALE GENOMIC DNA]</scope>
</reference>
<proteinExistence type="predicted"/>
<sequence length="137" mass="15130">MKFSGVTAAHGHSQPWGCESESISIAVLLKENGINIEDEIGMREKERRRLCNNYIPHRQLNALSEPRSMHLICAGGCAIYKLKHNWCIHPPASPDTPQVRKATAAPTAISGADVVNNKTTDSRPTAPPKLNRLFQCF</sequence>
<gene>
    <name evidence="1" type="ORF">EVAR_50975_1</name>
</gene>
<accession>A0A4C1X9X5</accession>
<comment type="caution">
    <text evidence="1">The sequence shown here is derived from an EMBL/GenBank/DDBJ whole genome shotgun (WGS) entry which is preliminary data.</text>
</comment>
<evidence type="ECO:0000313" key="1">
    <source>
        <dbReference type="EMBL" id="GBP60611.1"/>
    </source>
</evidence>
<name>A0A4C1X9X5_EUMVA</name>
<protein>
    <submittedName>
        <fullName evidence="1">Uncharacterized protein</fullName>
    </submittedName>
</protein>
<dbReference type="AlphaFoldDB" id="A0A4C1X9X5"/>
<dbReference type="Proteomes" id="UP000299102">
    <property type="component" value="Unassembled WGS sequence"/>
</dbReference>